<dbReference type="GO" id="GO:0070043">
    <property type="term" value="F:rRNA (guanine-N7-)-methyltransferase activity"/>
    <property type="evidence" value="ECO:0007669"/>
    <property type="project" value="UniProtKB-UniRule"/>
</dbReference>
<dbReference type="InterPro" id="IPR003682">
    <property type="entry name" value="rRNA_ssu_MeTfrase_G"/>
</dbReference>
<comment type="caution">
    <text evidence="7">The sequence shown here is derived from an EMBL/GenBank/DDBJ whole genome shotgun (WGS) entry which is preliminary data.</text>
</comment>
<evidence type="ECO:0000313" key="7">
    <source>
        <dbReference type="EMBL" id="ERP31600.1"/>
    </source>
</evidence>
<keyword evidence="8" id="KW-1185">Reference proteome</keyword>
<feature type="binding site" evidence="6">
    <location>
        <position position="78"/>
    </location>
    <ligand>
        <name>S-adenosyl-L-methionine</name>
        <dbReference type="ChEBI" id="CHEBI:59789"/>
    </ligand>
</feature>
<evidence type="ECO:0000256" key="4">
    <source>
        <dbReference type="ARBA" id="ARBA00022679"/>
    </source>
</evidence>
<dbReference type="InterPro" id="IPR029063">
    <property type="entry name" value="SAM-dependent_MTases_sf"/>
</dbReference>
<sequence length="206" mass="23578">MGNIDIFTAFLQKEFPQRKDSLIEKFNLLHACLLRENEGVNLISRKTPEQEYWTRHYLDSTLPIQHVDFSNKNILDFGTGGGLPGLPLAILFPTARFTLLDCRKKKLAAIERIANTLLLKNVDTIHTRIEDIPASFTETFDMITCRSVKITPQFVHPLLRILKKGGTLCLYKAALLDDRDLFQHHKTYDISTPALGKRTLICVEKR</sequence>
<dbReference type="AlphaFoldDB" id="U7DB17"/>
<evidence type="ECO:0000256" key="3">
    <source>
        <dbReference type="ARBA" id="ARBA00022603"/>
    </source>
</evidence>
<dbReference type="Proteomes" id="UP000017148">
    <property type="component" value="Unassembled WGS sequence"/>
</dbReference>
<accession>U7DB17</accession>
<comment type="subcellular location">
    <subcellularLocation>
        <location evidence="6">Cytoplasm</location>
    </subcellularLocation>
</comment>
<dbReference type="SUPFAM" id="SSF53335">
    <property type="entry name" value="S-adenosyl-L-methionine-dependent methyltransferases"/>
    <property type="match status" value="1"/>
</dbReference>
<dbReference type="PATRIC" id="fig|1313304.3.peg.1396"/>
<dbReference type="PANTHER" id="PTHR31760:SF0">
    <property type="entry name" value="S-ADENOSYL-L-METHIONINE-DEPENDENT METHYLTRANSFERASES SUPERFAMILY PROTEIN"/>
    <property type="match status" value="1"/>
</dbReference>
<feature type="binding site" evidence="6">
    <location>
        <position position="83"/>
    </location>
    <ligand>
        <name>S-adenosyl-L-methionine</name>
        <dbReference type="ChEBI" id="CHEBI:59789"/>
    </ligand>
</feature>
<organism evidence="7 8">
    <name type="scientific">Chitinivibrio alkaliphilus ACht1</name>
    <dbReference type="NCBI Taxonomy" id="1313304"/>
    <lineage>
        <taxon>Bacteria</taxon>
        <taxon>Pseudomonadati</taxon>
        <taxon>Fibrobacterota</taxon>
        <taxon>Chitinivibrionia</taxon>
        <taxon>Chitinivibrionales</taxon>
        <taxon>Chitinivibrionaceae</taxon>
        <taxon>Chitinivibrio</taxon>
    </lineage>
</organism>
<keyword evidence="2 6" id="KW-0698">rRNA processing</keyword>
<dbReference type="EC" id="2.1.1.-" evidence="6"/>
<dbReference type="eggNOG" id="COG0357">
    <property type="taxonomic scope" value="Bacteria"/>
</dbReference>
<dbReference type="STRING" id="1313304.CALK_1463"/>
<dbReference type="EMBL" id="ASJR01000011">
    <property type="protein sequence ID" value="ERP31600.1"/>
    <property type="molecule type" value="Genomic_DNA"/>
</dbReference>
<dbReference type="PANTHER" id="PTHR31760">
    <property type="entry name" value="S-ADENOSYL-L-METHIONINE-DEPENDENT METHYLTRANSFERASES SUPERFAMILY PROTEIN"/>
    <property type="match status" value="1"/>
</dbReference>
<keyword evidence="3 6" id="KW-0489">Methyltransferase</keyword>
<dbReference type="CDD" id="cd02440">
    <property type="entry name" value="AdoMet_MTases"/>
    <property type="match status" value="1"/>
</dbReference>
<protein>
    <recommendedName>
        <fullName evidence="6">Ribosomal RNA small subunit methyltransferase G</fullName>
        <ecNumber evidence="6">2.1.1.-</ecNumber>
    </recommendedName>
    <alternativeName>
        <fullName evidence="6">16S rRNA 7-methylguanosine methyltransferase</fullName>
        <shortName evidence="6">16S rRNA m7G methyltransferase</shortName>
    </alternativeName>
</protein>
<keyword evidence="1 6" id="KW-0963">Cytoplasm</keyword>
<evidence type="ECO:0000256" key="1">
    <source>
        <dbReference type="ARBA" id="ARBA00022490"/>
    </source>
</evidence>
<keyword evidence="5 6" id="KW-0949">S-adenosyl-L-methionine</keyword>
<keyword evidence="4 6" id="KW-0808">Transferase</keyword>
<dbReference type="GO" id="GO:0005829">
    <property type="term" value="C:cytosol"/>
    <property type="evidence" value="ECO:0007669"/>
    <property type="project" value="TreeGrafter"/>
</dbReference>
<comment type="function">
    <text evidence="6">Specifically methylates the N7 position of a guanine in 16S rRNA.</text>
</comment>
<evidence type="ECO:0000313" key="8">
    <source>
        <dbReference type="Proteomes" id="UP000017148"/>
    </source>
</evidence>
<dbReference type="Gene3D" id="3.40.50.150">
    <property type="entry name" value="Vaccinia Virus protein VP39"/>
    <property type="match status" value="1"/>
</dbReference>
<dbReference type="NCBIfam" id="TIGR00138">
    <property type="entry name" value="rsmG_gidB"/>
    <property type="match status" value="1"/>
</dbReference>
<gene>
    <name evidence="6" type="primary">rsmG</name>
    <name evidence="7" type="ORF">CALK_1463</name>
</gene>
<dbReference type="Pfam" id="PF02527">
    <property type="entry name" value="GidB"/>
    <property type="match status" value="1"/>
</dbReference>
<evidence type="ECO:0000256" key="5">
    <source>
        <dbReference type="ARBA" id="ARBA00022691"/>
    </source>
</evidence>
<dbReference type="RefSeq" id="WP_022636919.1">
    <property type="nucleotide sequence ID" value="NZ_ASJR01000011.1"/>
</dbReference>
<dbReference type="HAMAP" id="MF_00074">
    <property type="entry name" value="16SrRNA_methyltr_G"/>
    <property type="match status" value="1"/>
</dbReference>
<evidence type="ECO:0000256" key="2">
    <source>
        <dbReference type="ARBA" id="ARBA00022552"/>
    </source>
</evidence>
<feature type="binding site" evidence="6">
    <location>
        <begin position="129"/>
        <end position="130"/>
    </location>
    <ligand>
        <name>S-adenosyl-L-methionine</name>
        <dbReference type="ChEBI" id="CHEBI:59789"/>
    </ligand>
</feature>
<comment type="caution">
    <text evidence="6">Lacks conserved residue(s) required for the propagation of feature annotation.</text>
</comment>
<feature type="binding site" evidence="6">
    <location>
        <position position="146"/>
    </location>
    <ligand>
        <name>S-adenosyl-L-methionine</name>
        <dbReference type="ChEBI" id="CHEBI:59789"/>
    </ligand>
</feature>
<name>U7DB17_9BACT</name>
<reference evidence="7 8" key="1">
    <citation type="journal article" date="2013" name="Environ. Microbiol.">
        <title>Genome analysis of Chitinivibrio alkaliphilus gen. nov., sp. nov., a novel extremely haloalkaliphilic anaerobic chitinolytic bacterium from the candidate phylum Termite Group 3.</title>
        <authorList>
            <person name="Sorokin D.Y."/>
            <person name="Gumerov V.M."/>
            <person name="Rakitin A.L."/>
            <person name="Beletsky A.V."/>
            <person name="Damste J.S."/>
            <person name="Muyzer G."/>
            <person name="Mardanov A.V."/>
            <person name="Ravin N.V."/>
        </authorList>
    </citation>
    <scope>NUCLEOTIDE SEQUENCE [LARGE SCALE GENOMIC DNA]</scope>
    <source>
        <strain evidence="7 8">ACht1</strain>
    </source>
</reference>
<dbReference type="OrthoDB" id="9808773at2"/>
<evidence type="ECO:0000256" key="6">
    <source>
        <dbReference type="HAMAP-Rule" id="MF_00074"/>
    </source>
</evidence>
<comment type="similarity">
    <text evidence="6">Belongs to the methyltransferase superfamily. RNA methyltransferase RsmG family.</text>
</comment>
<proteinExistence type="inferred from homology"/>